<feature type="transmembrane region" description="Helical" evidence="8">
    <location>
        <begin position="218"/>
        <end position="237"/>
    </location>
</feature>
<evidence type="ECO:0000256" key="3">
    <source>
        <dbReference type="ARBA" id="ARBA00022448"/>
    </source>
</evidence>
<sequence>MLEVVSRWYKEKFSDPQAVTLLLILASLWALIYFGGGLLAPLLVALVLAFLLEWPVAQMCRIGINRTTGASLMLVLFAGLMLLMIFGLLPSIWKQAVALLTELPTMLDKGLVYLEDLTRQYPQFVSVDQVKAMEAELKRLLDTQHLLDIGKQILGFSASLLVLMVYAILVPLLVFFFLKDKDELIRGSKRFFPTNRQLARKVWGEMNQQIFNYIRGKVIEIVIVGAVSYVFFAFMGLRYSALLGVLTGFSVLIPYVGATLVTLPIALVGFFQWGFSAEFGYLMLGYGIIQALDGNVLVPILFSDAVDLHPVIIIAAVLVFGGLWGFWGVFFAIPLASLVKAVINAWPGNEVAETPGGAEQKALSDGAIN</sequence>
<feature type="transmembrane region" description="Helical" evidence="8">
    <location>
        <begin position="308"/>
        <end position="333"/>
    </location>
</feature>
<evidence type="ECO:0000256" key="8">
    <source>
        <dbReference type="SAM" id="Phobius"/>
    </source>
</evidence>
<feature type="transmembrane region" description="Helical" evidence="8">
    <location>
        <begin position="153"/>
        <end position="178"/>
    </location>
</feature>
<dbReference type="InterPro" id="IPR002549">
    <property type="entry name" value="AI-2E-like"/>
</dbReference>
<comment type="similarity">
    <text evidence="2">Belongs to the autoinducer-2 exporter (AI-2E) (TC 2.A.86) family.</text>
</comment>
<keyword evidence="3" id="KW-0813">Transport</keyword>
<accession>A0ABS5V536</accession>
<evidence type="ECO:0000256" key="2">
    <source>
        <dbReference type="ARBA" id="ARBA00009773"/>
    </source>
</evidence>
<feature type="transmembrane region" description="Helical" evidence="8">
    <location>
        <begin position="72"/>
        <end position="93"/>
    </location>
</feature>
<evidence type="ECO:0000256" key="5">
    <source>
        <dbReference type="ARBA" id="ARBA00022692"/>
    </source>
</evidence>
<gene>
    <name evidence="9" type="ORF">KJI95_13645</name>
</gene>
<dbReference type="RefSeq" id="WP_214507757.1">
    <property type="nucleotide sequence ID" value="NZ_JAHEPS010000005.1"/>
</dbReference>
<dbReference type="Proteomes" id="UP001195903">
    <property type="component" value="Unassembled WGS sequence"/>
</dbReference>
<evidence type="ECO:0000313" key="9">
    <source>
        <dbReference type="EMBL" id="MBT1445560.1"/>
    </source>
</evidence>
<reference evidence="9 10" key="1">
    <citation type="submission" date="2021-05" db="EMBL/GenBank/DDBJ databases">
        <title>Shewanella sp. JM162201.</title>
        <authorList>
            <person name="Xu S."/>
            <person name="Li A."/>
        </authorList>
    </citation>
    <scope>NUCLEOTIDE SEQUENCE [LARGE SCALE GENOMIC DNA]</scope>
    <source>
        <strain evidence="9 10">JM162201</strain>
    </source>
</reference>
<feature type="transmembrane region" description="Helical" evidence="8">
    <location>
        <begin position="283"/>
        <end position="302"/>
    </location>
</feature>
<feature type="transmembrane region" description="Helical" evidence="8">
    <location>
        <begin position="20"/>
        <end position="51"/>
    </location>
</feature>
<evidence type="ECO:0000313" key="10">
    <source>
        <dbReference type="Proteomes" id="UP001195903"/>
    </source>
</evidence>
<dbReference type="Pfam" id="PF01594">
    <property type="entry name" value="AI-2E_transport"/>
    <property type="match status" value="1"/>
</dbReference>
<protein>
    <submittedName>
        <fullName evidence="9">AI-2E family transporter</fullName>
    </submittedName>
</protein>
<evidence type="ECO:0000256" key="6">
    <source>
        <dbReference type="ARBA" id="ARBA00022989"/>
    </source>
</evidence>
<keyword evidence="7 8" id="KW-0472">Membrane</keyword>
<evidence type="ECO:0000256" key="7">
    <source>
        <dbReference type="ARBA" id="ARBA00023136"/>
    </source>
</evidence>
<keyword evidence="5 8" id="KW-0812">Transmembrane</keyword>
<feature type="transmembrane region" description="Helical" evidence="8">
    <location>
        <begin position="249"/>
        <end position="271"/>
    </location>
</feature>
<dbReference type="PANTHER" id="PTHR21716:SF53">
    <property type="entry name" value="PERMEASE PERM-RELATED"/>
    <property type="match status" value="1"/>
</dbReference>
<keyword evidence="6 8" id="KW-1133">Transmembrane helix</keyword>
<dbReference type="EMBL" id="JAHEPS010000005">
    <property type="protein sequence ID" value="MBT1445560.1"/>
    <property type="molecule type" value="Genomic_DNA"/>
</dbReference>
<name>A0ABS5V536_9GAMM</name>
<keyword evidence="4" id="KW-1003">Cell membrane</keyword>
<comment type="caution">
    <text evidence="9">The sequence shown here is derived from an EMBL/GenBank/DDBJ whole genome shotgun (WGS) entry which is preliminary data.</text>
</comment>
<keyword evidence="10" id="KW-1185">Reference proteome</keyword>
<comment type="subcellular location">
    <subcellularLocation>
        <location evidence="1">Cell membrane</location>
        <topology evidence="1">Multi-pass membrane protein</topology>
    </subcellularLocation>
</comment>
<proteinExistence type="inferred from homology"/>
<evidence type="ECO:0000256" key="1">
    <source>
        <dbReference type="ARBA" id="ARBA00004651"/>
    </source>
</evidence>
<dbReference type="PANTHER" id="PTHR21716">
    <property type="entry name" value="TRANSMEMBRANE PROTEIN"/>
    <property type="match status" value="1"/>
</dbReference>
<evidence type="ECO:0000256" key="4">
    <source>
        <dbReference type="ARBA" id="ARBA00022475"/>
    </source>
</evidence>
<organism evidence="9 10">
    <name type="scientific">Shewanella jiangmenensis</name>
    <dbReference type="NCBI Taxonomy" id="2837387"/>
    <lineage>
        <taxon>Bacteria</taxon>
        <taxon>Pseudomonadati</taxon>
        <taxon>Pseudomonadota</taxon>
        <taxon>Gammaproteobacteria</taxon>
        <taxon>Alteromonadales</taxon>
        <taxon>Shewanellaceae</taxon>
        <taxon>Shewanella</taxon>
    </lineage>
</organism>